<dbReference type="PROSITE" id="PS51257">
    <property type="entry name" value="PROKAR_LIPOPROTEIN"/>
    <property type="match status" value="1"/>
</dbReference>
<dbReference type="SUPFAM" id="SSF46626">
    <property type="entry name" value="Cytochrome c"/>
    <property type="match status" value="1"/>
</dbReference>
<dbReference type="GO" id="GO:0009055">
    <property type="term" value="F:electron transfer activity"/>
    <property type="evidence" value="ECO:0007669"/>
    <property type="project" value="InterPro"/>
</dbReference>
<organism evidence="6 7">
    <name type="scientific">Flavobacterium suncheonense GH29-5 = DSM 17707</name>
    <dbReference type="NCBI Taxonomy" id="1121899"/>
    <lineage>
        <taxon>Bacteria</taxon>
        <taxon>Pseudomonadati</taxon>
        <taxon>Bacteroidota</taxon>
        <taxon>Flavobacteriia</taxon>
        <taxon>Flavobacteriales</taxon>
        <taxon>Flavobacteriaceae</taxon>
        <taxon>Flavobacterium</taxon>
    </lineage>
</organism>
<evidence type="ECO:0000256" key="2">
    <source>
        <dbReference type="ARBA" id="ARBA00022723"/>
    </source>
</evidence>
<dbReference type="PROSITE" id="PS51007">
    <property type="entry name" value="CYTC"/>
    <property type="match status" value="1"/>
</dbReference>
<evidence type="ECO:0000313" key="7">
    <source>
        <dbReference type="Proteomes" id="UP000030121"/>
    </source>
</evidence>
<keyword evidence="7" id="KW-1185">Reference proteome</keyword>
<sequence>MKALYKIVAVVGVSIVATSCFDKSKPNYQFFPNMYESVAYETYSESDAFNSGKEGQLPAKGSIKRGFEPYEYENTPAGYMQAKTELKSPLDSLSVNPEKGAELFNIYCAICHGEKGDGKGNLAKREKFLGVPNYADRDITEGSVFHVETYGLNAMGSHANQLTQEERWLVARHVMTLRDELKK</sequence>
<dbReference type="Gene3D" id="1.10.760.10">
    <property type="entry name" value="Cytochrome c-like domain"/>
    <property type="match status" value="1"/>
</dbReference>
<dbReference type="GO" id="GO:0046872">
    <property type="term" value="F:metal ion binding"/>
    <property type="evidence" value="ECO:0007669"/>
    <property type="project" value="UniProtKB-KW"/>
</dbReference>
<dbReference type="EMBL" id="JRLW01000005">
    <property type="protein sequence ID" value="KGO89817.1"/>
    <property type="molecule type" value="Genomic_DNA"/>
</dbReference>
<dbReference type="InterPro" id="IPR009056">
    <property type="entry name" value="Cyt_c-like_dom"/>
</dbReference>
<evidence type="ECO:0000256" key="3">
    <source>
        <dbReference type="ARBA" id="ARBA00023004"/>
    </source>
</evidence>
<dbReference type="PANTHER" id="PTHR40394">
    <property type="entry name" value="LIPOPROTEIN-RELATED"/>
    <property type="match status" value="1"/>
</dbReference>
<dbReference type="OrthoDB" id="9796771at2"/>
<evidence type="ECO:0000259" key="5">
    <source>
        <dbReference type="PROSITE" id="PS51007"/>
    </source>
</evidence>
<evidence type="ECO:0000256" key="1">
    <source>
        <dbReference type="ARBA" id="ARBA00022617"/>
    </source>
</evidence>
<feature type="domain" description="Cytochrome c" evidence="5">
    <location>
        <begin position="95"/>
        <end position="178"/>
    </location>
</feature>
<dbReference type="GO" id="GO:0020037">
    <property type="term" value="F:heme binding"/>
    <property type="evidence" value="ECO:0007669"/>
    <property type="project" value="InterPro"/>
</dbReference>
<evidence type="ECO:0000313" key="6">
    <source>
        <dbReference type="EMBL" id="KGO89817.1"/>
    </source>
</evidence>
<keyword evidence="1 4" id="KW-0349">Heme</keyword>
<dbReference type="RefSeq" id="WP_026980240.1">
    <property type="nucleotide sequence ID" value="NZ_AUCZ01000008.1"/>
</dbReference>
<proteinExistence type="predicted"/>
<dbReference type="Pfam" id="PF13442">
    <property type="entry name" value="Cytochrome_CBB3"/>
    <property type="match status" value="1"/>
</dbReference>
<accession>A0A0A2MAX7</accession>
<comment type="caution">
    <text evidence="6">The sequence shown here is derived from an EMBL/GenBank/DDBJ whole genome shotgun (WGS) entry which is preliminary data.</text>
</comment>
<dbReference type="Proteomes" id="UP000030121">
    <property type="component" value="Unassembled WGS sequence"/>
</dbReference>
<dbReference type="eggNOG" id="COG2010">
    <property type="taxonomic scope" value="Bacteria"/>
</dbReference>
<dbReference type="AlphaFoldDB" id="A0A0A2MAX7"/>
<dbReference type="STRING" id="1121899.GCA_000430025_01792"/>
<gene>
    <name evidence="6" type="ORF">Q764_06420</name>
</gene>
<dbReference type="PANTHER" id="PTHR40394:SF2">
    <property type="entry name" value="QUINOL:CYTOCHROME C OXIDOREDUCTASE MEMBRANE PROTEIN"/>
    <property type="match status" value="1"/>
</dbReference>
<evidence type="ECO:0000256" key="4">
    <source>
        <dbReference type="PROSITE-ProRule" id="PRU00433"/>
    </source>
</evidence>
<name>A0A0A2MAX7_9FLAO</name>
<reference evidence="6 7" key="1">
    <citation type="submission" date="2013-09" db="EMBL/GenBank/DDBJ databases">
        <authorList>
            <person name="Zeng Z."/>
            <person name="Chen C."/>
        </authorList>
    </citation>
    <scope>NUCLEOTIDE SEQUENCE [LARGE SCALE GENOMIC DNA]</scope>
    <source>
        <strain evidence="6 7">GH29-5</strain>
    </source>
</reference>
<keyword evidence="2 4" id="KW-0479">Metal-binding</keyword>
<dbReference type="InterPro" id="IPR036909">
    <property type="entry name" value="Cyt_c-like_dom_sf"/>
</dbReference>
<protein>
    <submittedName>
        <fullName evidence="6">Cytochrome C</fullName>
    </submittedName>
</protein>
<keyword evidence="3 4" id="KW-0408">Iron</keyword>